<keyword evidence="5" id="KW-0808">Transferase</keyword>
<dbReference type="GeneID" id="111438662"/>
<proteinExistence type="predicted"/>
<keyword evidence="14" id="KW-0675">Receptor</keyword>
<accession>A0A6J1EWA5</accession>
<dbReference type="CDD" id="cd14066">
    <property type="entry name" value="STKc_IRAK"/>
    <property type="match status" value="1"/>
</dbReference>
<keyword evidence="22" id="KW-1185">Reference proteome</keyword>
<dbReference type="FunFam" id="1.10.510.10:FF:000309">
    <property type="entry name" value="Leucine-rich repeat receptor-like protein kinase"/>
    <property type="match status" value="1"/>
</dbReference>
<dbReference type="Pfam" id="PF08263">
    <property type="entry name" value="LRRNT_2"/>
    <property type="match status" value="1"/>
</dbReference>
<keyword evidence="6 19" id="KW-0812">Transmembrane</keyword>
<keyword evidence="8" id="KW-0677">Repeat</keyword>
<feature type="transmembrane region" description="Helical" evidence="19">
    <location>
        <begin position="561"/>
        <end position="584"/>
    </location>
</feature>
<keyword evidence="7 20" id="KW-0732">Signal</keyword>
<dbReference type="Gene3D" id="3.80.10.10">
    <property type="entry name" value="Ribonuclease Inhibitor"/>
    <property type="match status" value="3"/>
</dbReference>
<feature type="domain" description="Protein kinase" evidence="21">
    <location>
        <begin position="634"/>
        <end position="908"/>
    </location>
</feature>
<dbReference type="Pfam" id="PF07714">
    <property type="entry name" value="PK_Tyr_Ser-Thr"/>
    <property type="match status" value="1"/>
</dbReference>
<dbReference type="GO" id="GO:0004674">
    <property type="term" value="F:protein serine/threonine kinase activity"/>
    <property type="evidence" value="ECO:0007669"/>
    <property type="project" value="UniProtKB-KW"/>
</dbReference>
<dbReference type="SMART" id="SM00220">
    <property type="entry name" value="S_TKc"/>
    <property type="match status" value="1"/>
</dbReference>
<dbReference type="InterPro" id="IPR001611">
    <property type="entry name" value="Leu-rich_rpt"/>
</dbReference>
<dbReference type="RefSeq" id="XP_022932307.1">
    <property type="nucleotide sequence ID" value="XM_023076539.1"/>
</dbReference>
<reference evidence="23" key="1">
    <citation type="submission" date="2025-08" db="UniProtKB">
        <authorList>
            <consortium name="RefSeq"/>
        </authorList>
    </citation>
    <scope>IDENTIFICATION</scope>
    <source>
        <tissue evidence="23">Young leaves</tissue>
    </source>
</reference>
<dbReference type="InterPro" id="IPR011009">
    <property type="entry name" value="Kinase-like_dom_sf"/>
</dbReference>
<keyword evidence="11 18" id="KW-0067">ATP-binding</keyword>
<evidence type="ECO:0000313" key="23">
    <source>
        <dbReference type="RefSeq" id="XP_022932307.1"/>
    </source>
</evidence>
<dbReference type="PROSITE" id="PS00107">
    <property type="entry name" value="PROTEIN_KINASE_ATP"/>
    <property type="match status" value="1"/>
</dbReference>
<evidence type="ECO:0000256" key="17">
    <source>
        <dbReference type="ARBA" id="ARBA00048679"/>
    </source>
</evidence>
<keyword evidence="10" id="KW-0418">Kinase</keyword>
<dbReference type="AlphaFoldDB" id="A0A6J1EWA5"/>
<dbReference type="Gene3D" id="1.10.510.10">
    <property type="entry name" value="Transferase(Phosphotransferase) domain 1"/>
    <property type="match status" value="1"/>
</dbReference>
<dbReference type="FunFam" id="3.80.10.10:FF:000542">
    <property type="entry name" value="Leucine-rich repeat protein kinase family protein"/>
    <property type="match status" value="1"/>
</dbReference>
<dbReference type="KEGG" id="cmos:111438662"/>
<evidence type="ECO:0000256" key="8">
    <source>
        <dbReference type="ARBA" id="ARBA00022737"/>
    </source>
</evidence>
<comment type="subcellular location">
    <subcellularLocation>
        <location evidence="1">Membrane</location>
    </subcellularLocation>
</comment>
<evidence type="ECO:0000256" key="1">
    <source>
        <dbReference type="ARBA" id="ARBA00004370"/>
    </source>
</evidence>
<keyword evidence="12 19" id="KW-1133">Transmembrane helix</keyword>
<evidence type="ECO:0000256" key="10">
    <source>
        <dbReference type="ARBA" id="ARBA00022777"/>
    </source>
</evidence>
<organism evidence="22 23">
    <name type="scientific">Cucurbita moschata</name>
    <name type="common">Winter crookneck squash</name>
    <name type="synonym">Cucurbita pepo var. moschata</name>
    <dbReference type="NCBI Taxonomy" id="3662"/>
    <lineage>
        <taxon>Eukaryota</taxon>
        <taxon>Viridiplantae</taxon>
        <taxon>Streptophyta</taxon>
        <taxon>Embryophyta</taxon>
        <taxon>Tracheophyta</taxon>
        <taxon>Spermatophyta</taxon>
        <taxon>Magnoliopsida</taxon>
        <taxon>eudicotyledons</taxon>
        <taxon>Gunneridae</taxon>
        <taxon>Pentapetalae</taxon>
        <taxon>rosids</taxon>
        <taxon>fabids</taxon>
        <taxon>Cucurbitales</taxon>
        <taxon>Cucurbitaceae</taxon>
        <taxon>Cucurbiteae</taxon>
        <taxon>Cucurbita</taxon>
    </lineage>
</organism>
<dbReference type="InterPro" id="IPR013210">
    <property type="entry name" value="LRR_N_plant-typ"/>
</dbReference>
<evidence type="ECO:0000256" key="3">
    <source>
        <dbReference type="ARBA" id="ARBA00022527"/>
    </source>
</evidence>
<gene>
    <name evidence="23" type="primary">LOC111438662</name>
</gene>
<feature type="binding site" evidence="18">
    <location>
        <position position="662"/>
    </location>
    <ligand>
        <name>ATP</name>
        <dbReference type="ChEBI" id="CHEBI:30616"/>
    </ligand>
</feature>
<comment type="catalytic activity">
    <reaction evidence="16">
        <text>L-threonyl-[protein] + ATP = O-phospho-L-threonyl-[protein] + ADP + H(+)</text>
        <dbReference type="Rhea" id="RHEA:46608"/>
        <dbReference type="Rhea" id="RHEA-COMP:11060"/>
        <dbReference type="Rhea" id="RHEA-COMP:11605"/>
        <dbReference type="ChEBI" id="CHEBI:15378"/>
        <dbReference type="ChEBI" id="CHEBI:30013"/>
        <dbReference type="ChEBI" id="CHEBI:30616"/>
        <dbReference type="ChEBI" id="CHEBI:61977"/>
        <dbReference type="ChEBI" id="CHEBI:456216"/>
        <dbReference type="EC" id="2.7.11.1"/>
    </reaction>
</comment>
<dbReference type="SMR" id="A0A6J1EWA5"/>
<feature type="chain" id="PRO_5026710543" description="non-specific serine/threonine protein kinase" evidence="20">
    <location>
        <begin position="28"/>
        <end position="917"/>
    </location>
</feature>
<keyword evidence="4" id="KW-0433">Leucine-rich repeat</keyword>
<keyword evidence="15" id="KW-0325">Glycoprotein</keyword>
<evidence type="ECO:0000256" key="6">
    <source>
        <dbReference type="ARBA" id="ARBA00022692"/>
    </source>
</evidence>
<evidence type="ECO:0000256" key="20">
    <source>
        <dbReference type="SAM" id="SignalP"/>
    </source>
</evidence>
<evidence type="ECO:0000256" key="16">
    <source>
        <dbReference type="ARBA" id="ARBA00047899"/>
    </source>
</evidence>
<dbReference type="SUPFAM" id="SSF56112">
    <property type="entry name" value="Protein kinase-like (PK-like)"/>
    <property type="match status" value="1"/>
</dbReference>
<evidence type="ECO:0000256" key="14">
    <source>
        <dbReference type="ARBA" id="ARBA00023170"/>
    </source>
</evidence>
<dbReference type="EC" id="2.7.11.1" evidence="2"/>
<feature type="signal peptide" evidence="20">
    <location>
        <begin position="1"/>
        <end position="27"/>
    </location>
</feature>
<evidence type="ECO:0000256" key="13">
    <source>
        <dbReference type="ARBA" id="ARBA00023136"/>
    </source>
</evidence>
<evidence type="ECO:0000313" key="22">
    <source>
        <dbReference type="Proteomes" id="UP000504609"/>
    </source>
</evidence>
<dbReference type="FunFam" id="3.80.10.10:FF:000363">
    <property type="entry name" value="Leucine-rich repeat family protein"/>
    <property type="match status" value="1"/>
</dbReference>
<evidence type="ECO:0000256" key="4">
    <source>
        <dbReference type="ARBA" id="ARBA00022614"/>
    </source>
</evidence>
<evidence type="ECO:0000259" key="21">
    <source>
        <dbReference type="PROSITE" id="PS50011"/>
    </source>
</evidence>
<dbReference type="FunFam" id="3.30.200.20:FF:000039">
    <property type="entry name" value="receptor-like protein kinase FERONIA"/>
    <property type="match status" value="1"/>
</dbReference>
<keyword evidence="9 18" id="KW-0547">Nucleotide-binding</keyword>
<name>A0A6J1EWA5_CUCMO</name>
<dbReference type="InterPro" id="IPR001245">
    <property type="entry name" value="Ser-Thr/Tyr_kinase_cat_dom"/>
</dbReference>
<dbReference type="Gene3D" id="3.30.200.20">
    <property type="entry name" value="Phosphorylase Kinase, domain 1"/>
    <property type="match status" value="1"/>
</dbReference>
<evidence type="ECO:0000256" key="15">
    <source>
        <dbReference type="ARBA" id="ARBA00023180"/>
    </source>
</evidence>
<evidence type="ECO:0000256" key="7">
    <source>
        <dbReference type="ARBA" id="ARBA00022729"/>
    </source>
</evidence>
<keyword evidence="3" id="KW-0723">Serine/threonine-protein kinase</keyword>
<keyword evidence="13 19" id="KW-0472">Membrane</keyword>
<dbReference type="PANTHER" id="PTHR45974:SF242">
    <property type="entry name" value="LEUCINE-RICH REPEAT PROTEIN KINASE FAMILY PROTEIN"/>
    <property type="match status" value="1"/>
</dbReference>
<evidence type="ECO:0000256" key="12">
    <source>
        <dbReference type="ARBA" id="ARBA00022989"/>
    </source>
</evidence>
<dbReference type="InterPro" id="IPR017441">
    <property type="entry name" value="Protein_kinase_ATP_BS"/>
</dbReference>
<dbReference type="GO" id="GO:0005524">
    <property type="term" value="F:ATP binding"/>
    <property type="evidence" value="ECO:0007669"/>
    <property type="project" value="UniProtKB-UniRule"/>
</dbReference>
<dbReference type="InterPro" id="IPR032675">
    <property type="entry name" value="LRR_dom_sf"/>
</dbReference>
<dbReference type="PANTHER" id="PTHR45974">
    <property type="entry name" value="RECEPTOR-LIKE PROTEIN 55"/>
    <property type="match status" value="1"/>
</dbReference>
<evidence type="ECO:0000256" key="5">
    <source>
        <dbReference type="ARBA" id="ARBA00022679"/>
    </source>
</evidence>
<dbReference type="InterPro" id="IPR000719">
    <property type="entry name" value="Prot_kinase_dom"/>
</dbReference>
<evidence type="ECO:0000256" key="9">
    <source>
        <dbReference type="ARBA" id="ARBA00022741"/>
    </source>
</evidence>
<dbReference type="SUPFAM" id="SSF52058">
    <property type="entry name" value="L domain-like"/>
    <property type="match status" value="2"/>
</dbReference>
<evidence type="ECO:0000256" key="19">
    <source>
        <dbReference type="SAM" id="Phobius"/>
    </source>
</evidence>
<dbReference type="PROSITE" id="PS50011">
    <property type="entry name" value="PROTEIN_KINASE_DOM"/>
    <property type="match status" value="1"/>
</dbReference>
<evidence type="ECO:0000256" key="2">
    <source>
        <dbReference type="ARBA" id="ARBA00012513"/>
    </source>
</evidence>
<evidence type="ECO:0000256" key="18">
    <source>
        <dbReference type="PROSITE-ProRule" id="PRU10141"/>
    </source>
</evidence>
<dbReference type="Proteomes" id="UP000504609">
    <property type="component" value="Unplaced"/>
</dbReference>
<evidence type="ECO:0000256" key="11">
    <source>
        <dbReference type="ARBA" id="ARBA00022840"/>
    </source>
</evidence>
<comment type="catalytic activity">
    <reaction evidence="17">
        <text>L-seryl-[protein] + ATP = O-phospho-L-seryl-[protein] + ADP + H(+)</text>
        <dbReference type="Rhea" id="RHEA:17989"/>
        <dbReference type="Rhea" id="RHEA-COMP:9863"/>
        <dbReference type="Rhea" id="RHEA-COMP:11604"/>
        <dbReference type="ChEBI" id="CHEBI:15378"/>
        <dbReference type="ChEBI" id="CHEBI:29999"/>
        <dbReference type="ChEBI" id="CHEBI:30616"/>
        <dbReference type="ChEBI" id="CHEBI:83421"/>
        <dbReference type="ChEBI" id="CHEBI:456216"/>
        <dbReference type="EC" id="2.7.11.1"/>
    </reaction>
</comment>
<dbReference type="GO" id="GO:0016020">
    <property type="term" value="C:membrane"/>
    <property type="evidence" value="ECO:0007669"/>
    <property type="project" value="UniProtKB-SubCell"/>
</dbReference>
<protein>
    <recommendedName>
        <fullName evidence="2">non-specific serine/threonine protein kinase</fullName>
        <ecNumber evidence="2">2.7.11.1</ecNumber>
    </recommendedName>
</protein>
<sequence>MEEATISAKTLPFLAFFFLLGLHNTFSDTDPNDVQVLLSLKEEWKNTPPTWKTSVDPCGDLWEGVTCDGSRVTELKLPSMGLEGHLSGAIGDLTELTTLDLSFNENLTGPLSPRLGDLRNLRSLILAACGFSGNIPEHLGNLTQLMSLALNSNKLIGPIPPTLGKLSKLVLLDLMENKLNGPLPVSTSDSPGLDLLHQAQHFHLSKNKLSGSIPPKLFSADMKLIHIVFDQNQFSGSIPQTLGLVNALEVLRLDRNSLTGMVPSNLTKLRQIMHLNLAHNKLTGPLPNLTQMTSLCVVDLSNNSFDTSAAPDWFSSLPSLTTLIVEFGQLKGSVPETIFSLPQIQQIKLKYNLFDGTLNMVGNINEHLELVDLENNRITELAISGYNKTLMLGGNPACNVVHILEENACQNSQLAPKPNFPSHVNCETRPCSTGEKNNPQSCECQCPYVGSLHFRGPSIRELSNDTLFLLLKDKLSEKLHLPIGSIVIQNAEFDSDDYLQIQLELYPPFGKVFNYSEILRIASALSHQTFLLPAEFGSFYFIPPQYPFSAPDERNLGSNRWLIGIAIGCSLLVLSLIGLGIYAIKQKKRVSKAISLSRPFSSWSSTEQASGDAPQLKGAIYFSYDELRKMTNNFSISNEIGVGGYGKVYRGMTGYGQMFAIKRARQGSKQGAFEFKTEIELLSRVHHKNLVALVGFCCEQGEQMLVYEFMPNGSLQDILGTSYIHLDWKRRLMIALDSARGIAYLHEFANPPAIHRDIKSSNILLDEYLNAKVADFGLSKPAFDHGKAQLSTGVKGTWGYLDPEYYATQQLTEKSDVYSFGVVMLELITAKPAIEKGICLVGEVIRLTNKSDKVYYGLMNIIDATIRNEIPNVREFGRFLELAIKCVEESTINRPTMSEVVKEIESMLQNICLGGPP</sequence>
<dbReference type="Pfam" id="PF00560">
    <property type="entry name" value="LRR_1"/>
    <property type="match status" value="2"/>
</dbReference>